<dbReference type="Proteomes" id="UP000503447">
    <property type="component" value="Chromosome"/>
</dbReference>
<organism evidence="4 5">
    <name type="scientific">Frigoriglobus tundricola</name>
    <dbReference type="NCBI Taxonomy" id="2774151"/>
    <lineage>
        <taxon>Bacteria</taxon>
        <taxon>Pseudomonadati</taxon>
        <taxon>Planctomycetota</taxon>
        <taxon>Planctomycetia</taxon>
        <taxon>Gemmatales</taxon>
        <taxon>Gemmataceae</taxon>
        <taxon>Frigoriglobus</taxon>
    </lineage>
</organism>
<keyword evidence="2" id="KW-0472">Membrane</keyword>
<keyword evidence="2" id="KW-1133">Transmembrane helix</keyword>
<feature type="chain" id="PRO_5026845419" evidence="3">
    <location>
        <begin position="29"/>
        <end position="96"/>
    </location>
</feature>
<feature type="transmembrane region" description="Helical" evidence="2">
    <location>
        <begin position="38"/>
        <end position="65"/>
    </location>
</feature>
<proteinExistence type="predicted"/>
<dbReference type="AlphaFoldDB" id="A0A6M5YPN6"/>
<sequence>MLDRERAPAVRALLALSLLLLAAAPAFAYGGPGAGVEFIGYFMALLAWLGMCVSAVFLWPIYALIRKIRGRKNPSAQELPRPRDAAQPAETVSVEK</sequence>
<dbReference type="KEGG" id="ftj:FTUN_2458"/>
<keyword evidence="3" id="KW-0732">Signal</keyword>
<evidence type="ECO:0000313" key="4">
    <source>
        <dbReference type="EMBL" id="QJW94932.1"/>
    </source>
</evidence>
<keyword evidence="5" id="KW-1185">Reference proteome</keyword>
<feature type="region of interest" description="Disordered" evidence="1">
    <location>
        <begin position="73"/>
        <end position="96"/>
    </location>
</feature>
<gene>
    <name evidence="4" type="ORF">FTUN_2458</name>
</gene>
<evidence type="ECO:0000256" key="1">
    <source>
        <dbReference type="SAM" id="MobiDB-lite"/>
    </source>
</evidence>
<protein>
    <submittedName>
        <fullName evidence="4">Uncharacterized protein</fullName>
    </submittedName>
</protein>
<evidence type="ECO:0000256" key="3">
    <source>
        <dbReference type="SAM" id="SignalP"/>
    </source>
</evidence>
<dbReference type="EMBL" id="CP053452">
    <property type="protein sequence ID" value="QJW94932.1"/>
    <property type="molecule type" value="Genomic_DNA"/>
</dbReference>
<dbReference type="RefSeq" id="WP_171470824.1">
    <property type="nucleotide sequence ID" value="NZ_CP053452.2"/>
</dbReference>
<evidence type="ECO:0000313" key="5">
    <source>
        <dbReference type="Proteomes" id="UP000503447"/>
    </source>
</evidence>
<feature type="signal peptide" evidence="3">
    <location>
        <begin position="1"/>
        <end position="28"/>
    </location>
</feature>
<keyword evidence="2" id="KW-0812">Transmembrane</keyword>
<accession>A0A6M5YPN6</accession>
<evidence type="ECO:0000256" key="2">
    <source>
        <dbReference type="SAM" id="Phobius"/>
    </source>
</evidence>
<reference evidence="5" key="1">
    <citation type="submission" date="2020-05" db="EMBL/GenBank/DDBJ databases">
        <title>Frigoriglobus tundricola gen. nov., sp. nov., a psychrotolerant cellulolytic planctomycete of the family Gemmataceae with two divergent copies of 16S rRNA gene.</title>
        <authorList>
            <person name="Kulichevskaya I.S."/>
            <person name="Ivanova A.A."/>
            <person name="Naumoff D.G."/>
            <person name="Beletsky A.V."/>
            <person name="Rijpstra W.I.C."/>
            <person name="Sinninghe Damste J.S."/>
            <person name="Mardanov A.V."/>
            <person name="Ravin N.V."/>
            <person name="Dedysh S.N."/>
        </authorList>
    </citation>
    <scope>NUCLEOTIDE SEQUENCE [LARGE SCALE GENOMIC DNA]</scope>
    <source>
        <strain evidence="5">PL17</strain>
    </source>
</reference>
<name>A0A6M5YPN6_9BACT</name>